<name>A0ABN3JIT5_9ACTN</name>
<dbReference type="PANTHER" id="PTHR48098:SF1">
    <property type="entry name" value="DIACYLGLYCEROL ACYLTRANSFERASE_MYCOLYLTRANSFERASE AG85A"/>
    <property type="match status" value="1"/>
</dbReference>
<comment type="caution">
    <text evidence="1">The sequence shown here is derived from an EMBL/GenBank/DDBJ whole genome shotgun (WGS) entry which is preliminary data.</text>
</comment>
<dbReference type="Gene3D" id="3.40.50.1820">
    <property type="entry name" value="alpha/beta hydrolase"/>
    <property type="match status" value="1"/>
</dbReference>
<evidence type="ECO:0000313" key="2">
    <source>
        <dbReference type="Proteomes" id="UP001501638"/>
    </source>
</evidence>
<sequence length="316" mass="34741">MKRRTLFTTTAALAAVGAAPRTAAADFRGRGGRVAENLSMPSAVLGTDVLYSLYLPPGFTGDEHRDDGRTLPVLYLHHGSGDDNTAWLRKGDAQAVLDRAVARREIPPTVVVMPDARRDTTRPAGGQYLTYHMNDADGSHRYADMFVEEFVPFVERRHRVGGTSGRRCVGGLSMGGFGALSYALRHPGMFAAAFSLSTGFRTDEQIVALDMDAYNHRYGRAWGEDLEGEARLNDLYRHWNLLNAIDRTPADVLSRTAWFLDCGAYDGLFEGNADLHLALTRKGVPHRFMSREGGHDWAYWTSGLPIALGFLAGHLA</sequence>
<dbReference type="InterPro" id="IPR050583">
    <property type="entry name" value="Mycobacterial_A85_antigen"/>
</dbReference>
<dbReference type="Pfam" id="PF00756">
    <property type="entry name" value="Esterase"/>
    <property type="match status" value="1"/>
</dbReference>
<proteinExistence type="predicted"/>
<keyword evidence="2" id="KW-1185">Reference proteome</keyword>
<dbReference type="PANTHER" id="PTHR48098">
    <property type="entry name" value="ENTEROCHELIN ESTERASE-RELATED"/>
    <property type="match status" value="1"/>
</dbReference>
<reference evidence="1 2" key="1">
    <citation type="journal article" date="2019" name="Int. J. Syst. Evol. Microbiol.">
        <title>The Global Catalogue of Microorganisms (GCM) 10K type strain sequencing project: providing services to taxonomists for standard genome sequencing and annotation.</title>
        <authorList>
            <consortium name="The Broad Institute Genomics Platform"/>
            <consortium name="The Broad Institute Genome Sequencing Center for Infectious Disease"/>
            <person name="Wu L."/>
            <person name="Ma J."/>
        </authorList>
    </citation>
    <scope>NUCLEOTIDE SEQUENCE [LARGE SCALE GENOMIC DNA]</scope>
    <source>
        <strain evidence="1 2">JCM 6305</strain>
    </source>
</reference>
<dbReference type="EMBL" id="BAAASZ010000011">
    <property type="protein sequence ID" value="GAA2431656.1"/>
    <property type="molecule type" value="Genomic_DNA"/>
</dbReference>
<dbReference type="InterPro" id="IPR000801">
    <property type="entry name" value="Esterase-like"/>
</dbReference>
<gene>
    <name evidence="1" type="ORF">GCM10010405_13180</name>
</gene>
<accession>A0ABN3JIT5</accession>
<dbReference type="RefSeq" id="WP_344321149.1">
    <property type="nucleotide sequence ID" value="NZ_BAAASZ010000011.1"/>
</dbReference>
<dbReference type="Proteomes" id="UP001501638">
    <property type="component" value="Unassembled WGS sequence"/>
</dbReference>
<keyword evidence="1" id="KW-0378">Hydrolase</keyword>
<dbReference type="SUPFAM" id="SSF53474">
    <property type="entry name" value="alpha/beta-Hydrolases"/>
    <property type="match status" value="1"/>
</dbReference>
<dbReference type="InterPro" id="IPR029058">
    <property type="entry name" value="AB_hydrolase_fold"/>
</dbReference>
<evidence type="ECO:0000313" key="1">
    <source>
        <dbReference type="EMBL" id="GAA2431656.1"/>
    </source>
</evidence>
<dbReference type="GO" id="GO:0016787">
    <property type="term" value="F:hydrolase activity"/>
    <property type="evidence" value="ECO:0007669"/>
    <property type="project" value="UniProtKB-KW"/>
</dbReference>
<protein>
    <submittedName>
        <fullName evidence="1">Alpha/beta hydrolase-fold protein</fullName>
    </submittedName>
</protein>
<organism evidence="1 2">
    <name type="scientific">Streptomyces macrosporus</name>
    <dbReference type="NCBI Taxonomy" id="44032"/>
    <lineage>
        <taxon>Bacteria</taxon>
        <taxon>Bacillati</taxon>
        <taxon>Actinomycetota</taxon>
        <taxon>Actinomycetes</taxon>
        <taxon>Kitasatosporales</taxon>
        <taxon>Streptomycetaceae</taxon>
        <taxon>Streptomyces</taxon>
    </lineage>
</organism>